<dbReference type="AlphaFoldDB" id="A0A9D1HME5"/>
<dbReference type="PANTHER" id="PTHR31126">
    <property type="entry name" value="TYROSINE-PROTEIN PHOSPHATASE"/>
    <property type="match status" value="1"/>
</dbReference>
<dbReference type="PANTHER" id="PTHR31126:SF1">
    <property type="entry name" value="TYROSINE SPECIFIC PROTEIN PHOSPHATASES DOMAIN-CONTAINING PROTEIN"/>
    <property type="match status" value="1"/>
</dbReference>
<dbReference type="InterPro" id="IPR029021">
    <property type="entry name" value="Prot-tyrosine_phosphatase-like"/>
</dbReference>
<feature type="domain" description="Tyrosine specific protein phosphatases" evidence="2">
    <location>
        <begin position="120"/>
        <end position="189"/>
    </location>
</feature>
<dbReference type="InterPro" id="IPR000387">
    <property type="entry name" value="Tyr_Pase_dom"/>
</dbReference>
<dbReference type="Proteomes" id="UP000824175">
    <property type="component" value="Unassembled WGS sequence"/>
</dbReference>
<evidence type="ECO:0000313" key="3">
    <source>
        <dbReference type="EMBL" id="HIU13193.1"/>
    </source>
</evidence>
<evidence type="ECO:0000259" key="2">
    <source>
        <dbReference type="PROSITE" id="PS50056"/>
    </source>
</evidence>
<proteinExistence type="inferred from homology"/>
<protein>
    <submittedName>
        <fullName evidence="3">Tyrosine-protein phosphatase</fullName>
    </submittedName>
</protein>
<dbReference type="EMBL" id="DVMJ01000030">
    <property type="protein sequence ID" value="HIU13193.1"/>
    <property type="molecule type" value="Genomic_DNA"/>
</dbReference>
<organism evidence="3 4">
    <name type="scientific">Candidatus Fimiplasma intestinipullorum</name>
    <dbReference type="NCBI Taxonomy" id="2840825"/>
    <lineage>
        <taxon>Bacteria</taxon>
        <taxon>Bacillati</taxon>
        <taxon>Bacillota</taxon>
        <taxon>Clostridia</taxon>
        <taxon>Eubacteriales</taxon>
        <taxon>Candidatus Fimiplasma</taxon>
    </lineage>
</organism>
<dbReference type="InterPro" id="IPR016130">
    <property type="entry name" value="Tyr_Pase_AS"/>
</dbReference>
<evidence type="ECO:0000313" key="4">
    <source>
        <dbReference type="Proteomes" id="UP000824175"/>
    </source>
</evidence>
<dbReference type="Pfam" id="PF13350">
    <property type="entry name" value="Y_phosphatase3"/>
    <property type="match status" value="1"/>
</dbReference>
<gene>
    <name evidence="3" type="ORF">IAD15_03900</name>
</gene>
<name>A0A9D1HME5_9FIRM</name>
<reference evidence="3" key="2">
    <citation type="journal article" date="2021" name="PeerJ">
        <title>Extensive microbial diversity within the chicken gut microbiome revealed by metagenomics and culture.</title>
        <authorList>
            <person name="Gilroy R."/>
            <person name="Ravi A."/>
            <person name="Getino M."/>
            <person name="Pursley I."/>
            <person name="Horton D.L."/>
            <person name="Alikhan N.F."/>
            <person name="Baker D."/>
            <person name="Gharbi K."/>
            <person name="Hall N."/>
            <person name="Watson M."/>
            <person name="Adriaenssens E.M."/>
            <person name="Foster-Nyarko E."/>
            <person name="Jarju S."/>
            <person name="Secka A."/>
            <person name="Antonio M."/>
            <person name="Oren A."/>
            <person name="Chaudhuri R.R."/>
            <person name="La Ragione R."/>
            <person name="Hildebrand F."/>
            <person name="Pallen M.J."/>
        </authorList>
    </citation>
    <scope>NUCLEOTIDE SEQUENCE</scope>
    <source>
        <strain evidence="3">CHK195-11698</strain>
    </source>
</reference>
<reference evidence="3" key="1">
    <citation type="submission" date="2020-10" db="EMBL/GenBank/DDBJ databases">
        <authorList>
            <person name="Gilroy R."/>
        </authorList>
    </citation>
    <scope>NUCLEOTIDE SEQUENCE</scope>
    <source>
        <strain evidence="3">CHK195-11698</strain>
    </source>
</reference>
<dbReference type="SUPFAM" id="SSF52799">
    <property type="entry name" value="(Phosphotyrosine protein) phosphatases II"/>
    <property type="match status" value="1"/>
</dbReference>
<dbReference type="PROSITE" id="PS50056">
    <property type="entry name" value="TYR_PHOSPHATASE_2"/>
    <property type="match status" value="1"/>
</dbReference>
<sequence>MMYLTREERLLNVESIKNTRDLGGYETQEGSFTHTHRYVRAATPAHLTERDKAYLYDYGVRCIVDLRSQYEIEKAPNQMRGYKDIEYFHVDIFGDPNATLVPQSGVSFKDMGDLYCLMLDHFQNSFRKVFQIFLEHLDICVLFHCSAGKDRTGVIAALLLDLAGCHMYDIVKDYSESYENNQEIYEELLKLANNENAHYLMSDPIYMMKMMDHLYEQYGSARGYLRVLGFQDEDIDALVHNLTI</sequence>
<dbReference type="InterPro" id="IPR026893">
    <property type="entry name" value="Tyr/Ser_Pase_IphP-type"/>
</dbReference>
<dbReference type="Gene3D" id="3.90.190.10">
    <property type="entry name" value="Protein tyrosine phosphatase superfamily"/>
    <property type="match status" value="1"/>
</dbReference>
<comment type="caution">
    <text evidence="3">The sequence shown here is derived from an EMBL/GenBank/DDBJ whole genome shotgun (WGS) entry which is preliminary data.</text>
</comment>
<accession>A0A9D1HME5</accession>
<dbReference type="PROSITE" id="PS00383">
    <property type="entry name" value="TYR_PHOSPHATASE_1"/>
    <property type="match status" value="1"/>
</dbReference>
<evidence type="ECO:0000256" key="1">
    <source>
        <dbReference type="ARBA" id="ARBA00009580"/>
    </source>
</evidence>
<comment type="similarity">
    <text evidence="1">Belongs to the protein-tyrosine phosphatase family.</text>
</comment>
<dbReference type="GO" id="GO:0004721">
    <property type="term" value="F:phosphoprotein phosphatase activity"/>
    <property type="evidence" value="ECO:0007669"/>
    <property type="project" value="InterPro"/>
</dbReference>